<comment type="caution">
    <text evidence="8">Lacks conserved residue(s) required for the propagation of feature annotation.</text>
</comment>
<feature type="transmembrane region" description="Helical" evidence="8">
    <location>
        <begin position="525"/>
        <end position="543"/>
    </location>
</feature>
<feature type="region of interest" description="Disordered" evidence="9">
    <location>
        <begin position="117"/>
        <end position="146"/>
    </location>
</feature>
<dbReference type="Bgee" id="ENSACAG00000029435">
    <property type="expression patterns" value="Expressed in kidney and 2 other cell types or tissues"/>
</dbReference>
<dbReference type="InterPro" id="IPR036058">
    <property type="entry name" value="Kazal_dom_sf"/>
</dbReference>
<feature type="transmembrane region" description="Helical" evidence="8">
    <location>
        <begin position="494"/>
        <end position="513"/>
    </location>
</feature>
<dbReference type="PANTHER" id="PTHR11388:SF160">
    <property type="entry name" value="SOLUTE CARRIER ORGANIC ANION TRANSPORTER FAMILY MEMBER"/>
    <property type="match status" value="1"/>
</dbReference>
<feature type="transmembrane region" description="Helical" evidence="8">
    <location>
        <begin position="682"/>
        <end position="705"/>
    </location>
</feature>
<keyword evidence="3" id="KW-1003">Cell membrane</keyword>
<keyword evidence="7" id="KW-1015">Disulfide bond</keyword>
<keyword evidence="8" id="KW-0406">Ion transport</keyword>
<comment type="subcellular location">
    <subcellularLocation>
        <location evidence="1 8">Cell membrane</location>
        <topology evidence="1 8">Multi-pass membrane protein</topology>
    </subcellularLocation>
</comment>
<dbReference type="InterPro" id="IPR002350">
    <property type="entry name" value="Kazal_dom"/>
</dbReference>
<dbReference type="Ensembl" id="ENSACAT00000047718.1">
    <property type="protein sequence ID" value="ENSACAP00000027383.1"/>
    <property type="gene ID" value="ENSACAG00000029435.2"/>
</dbReference>
<dbReference type="GO" id="GO:0005886">
    <property type="term" value="C:plasma membrane"/>
    <property type="evidence" value="ECO:0007669"/>
    <property type="project" value="UniProtKB-SubCell"/>
</dbReference>
<feature type="transmembrane region" description="Helical" evidence="8">
    <location>
        <begin position="336"/>
        <end position="363"/>
    </location>
</feature>
<feature type="transmembrane region" description="Helical" evidence="8">
    <location>
        <begin position="646"/>
        <end position="670"/>
    </location>
</feature>
<dbReference type="PROSITE" id="PS51465">
    <property type="entry name" value="KAZAL_2"/>
    <property type="match status" value="1"/>
</dbReference>
<evidence type="ECO:0000256" key="9">
    <source>
        <dbReference type="SAM" id="MobiDB-lite"/>
    </source>
</evidence>
<protein>
    <recommendedName>
        <fullName evidence="8">Solute carrier organic anion transporter family member</fullName>
    </recommendedName>
</protein>
<evidence type="ECO:0000313" key="11">
    <source>
        <dbReference type="Ensembl" id="ENSACAP00000027383.1"/>
    </source>
</evidence>
<dbReference type="PANTHER" id="PTHR11388">
    <property type="entry name" value="ORGANIC ANION TRANSPORTER"/>
    <property type="match status" value="1"/>
</dbReference>
<evidence type="ECO:0000256" key="4">
    <source>
        <dbReference type="ARBA" id="ARBA00022692"/>
    </source>
</evidence>
<comment type="similarity">
    <text evidence="2 8">Belongs to the organo anion transporter (TC 2.A.60) family.</text>
</comment>
<dbReference type="Pfam" id="PF07648">
    <property type="entry name" value="Kazal_2"/>
    <property type="match status" value="1"/>
</dbReference>
<dbReference type="AlphaFoldDB" id="A0A803SWP3"/>
<reference evidence="11" key="2">
    <citation type="submission" date="2025-08" db="UniProtKB">
        <authorList>
            <consortium name="Ensembl"/>
        </authorList>
    </citation>
    <scope>IDENTIFICATION</scope>
</reference>
<accession>A0A803SWP3</accession>
<evidence type="ECO:0000256" key="7">
    <source>
        <dbReference type="ARBA" id="ARBA00023157"/>
    </source>
</evidence>
<reference evidence="11" key="3">
    <citation type="submission" date="2025-09" db="UniProtKB">
        <authorList>
            <consortium name="Ensembl"/>
        </authorList>
    </citation>
    <scope>IDENTIFICATION</scope>
</reference>
<dbReference type="NCBIfam" id="TIGR00805">
    <property type="entry name" value="oat"/>
    <property type="match status" value="1"/>
</dbReference>
<evidence type="ECO:0000313" key="12">
    <source>
        <dbReference type="Proteomes" id="UP000001646"/>
    </source>
</evidence>
<reference evidence="11" key="1">
    <citation type="submission" date="2009-12" db="EMBL/GenBank/DDBJ databases">
        <title>The Genome Sequence of Anolis carolinensis (Green Anole Lizard).</title>
        <authorList>
            <consortium name="The Genome Sequencing Platform"/>
            <person name="Di Palma F."/>
            <person name="Alfoldi J."/>
            <person name="Heiman D."/>
            <person name="Young S."/>
            <person name="Grabherr M."/>
            <person name="Johnson J."/>
            <person name="Lander E.S."/>
            <person name="Lindblad-Toh K."/>
        </authorList>
    </citation>
    <scope>NUCLEOTIDE SEQUENCE [LARGE SCALE GENOMIC DNA]</scope>
    <source>
        <strain evidence="11">JBL SC #1</strain>
    </source>
</reference>
<feature type="domain" description="Kazal-like" evidence="10">
    <location>
        <begin position="564"/>
        <end position="619"/>
    </location>
</feature>
<dbReference type="GeneTree" id="ENSGT01150000286985"/>
<dbReference type="SUPFAM" id="SSF100895">
    <property type="entry name" value="Kazal-type serine protease inhibitors"/>
    <property type="match status" value="1"/>
</dbReference>
<evidence type="ECO:0000256" key="6">
    <source>
        <dbReference type="ARBA" id="ARBA00023136"/>
    </source>
</evidence>
<feature type="transmembrane region" description="Helical" evidence="8">
    <location>
        <begin position="452"/>
        <end position="474"/>
    </location>
</feature>
<evidence type="ECO:0000256" key="5">
    <source>
        <dbReference type="ARBA" id="ARBA00022989"/>
    </source>
</evidence>
<evidence type="ECO:0000256" key="8">
    <source>
        <dbReference type="RuleBase" id="RU362056"/>
    </source>
</evidence>
<dbReference type="Proteomes" id="UP000001646">
    <property type="component" value="Unplaced"/>
</dbReference>
<gene>
    <name evidence="11" type="primary">SLCO4C1</name>
    <name evidence="11" type="synonym">slco4c1</name>
</gene>
<dbReference type="Gene3D" id="1.20.1250.20">
    <property type="entry name" value="MFS general substrate transporter like domains"/>
    <property type="match status" value="1"/>
</dbReference>
<feature type="transmembrane region" description="Helical" evidence="8">
    <location>
        <begin position="298"/>
        <end position="324"/>
    </location>
</feature>
<keyword evidence="6 8" id="KW-0472">Membrane</keyword>
<dbReference type="SUPFAM" id="SSF103473">
    <property type="entry name" value="MFS general substrate transporter"/>
    <property type="match status" value="1"/>
</dbReference>
<dbReference type="InterPro" id="IPR036259">
    <property type="entry name" value="MFS_trans_sf"/>
</dbReference>
<evidence type="ECO:0000259" key="10">
    <source>
        <dbReference type="PROSITE" id="PS51465"/>
    </source>
</evidence>
<keyword evidence="8" id="KW-0813">Transport</keyword>
<evidence type="ECO:0000256" key="2">
    <source>
        <dbReference type="ARBA" id="ARBA00009657"/>
    </source>
</evidence>
<evidence type="ECO:0000256" key="1">
    <source>
        <dbReference type="ARBA" id="ARBA00004651"/>
    </source>
</evidence>
<organism evidence="11 12">
    <name type="scientific">Anolis carolinensis</name>
    <name type="common">Green anole</name>
    <name type="synonym">American chameleon</name>
    <dbReference type="NCBI Taxonomy" id="28377"/>
    <lineage>
        <taxon>Eukaryota</taxon>
        <taxon>Metazoa</taxon>
        <taxon>Chordata</taxon>
        <taxon>Craniata</taxon>
        <taxon>Vertebrata</taxon>
        <taxon>Euteleostomi</taxon>
        <taxon>Lepidosauria</taxon>
        <taxon>Squamata</taxon>
        <taxon>Bifurcata</taxon>
        <taxon>Unidentata</taxon>
        <taxon>Episquamata</taxon>
        <taxon>Toxicofera</taxon>
        <taxon>Iguania</taxon>
        <taxon>Dactyloidae</taxon>
        <taxon>Anolis</taxon>
    </lineage>
</organism>
<feature type="transmembrane region" description="Helical" evidence="8">
    <location>
        <begin position="732"/>
        <end position="757"/>
    </location>
</feature>
<evidence type="ECO:0000256" key="3">
    <source>
        <dbReference type="ARBA" id="ARBA00022475"/>
    </source>
</evidence>
<feature type="transmembrane region" description="Helical" evidence="8">
    <location>
        <begin position="383"/>
        <end position="405"/>
    </location>
</feature>
<keyword evidence="5 8" id="KW-1133">Transmembrane helix</keyword>
<dbReference type="GO" id="GO:0055085">
    <property type="term" value="P:transmembrane transport"/>
    <property type="evidence" value="ECO:0007669"/>
    <property type="project" value="InterPro"/>
</dbReference>
<sequence>MLCKQHIQLCNYFDLEQVAICLEEGCVHNTLPCPNLFKGKHSVKGRNLGRKEAACPALLILLSYLVTPTGSSSYRGESFERKRCLCKRRRDKGLGPGEEIISHPVLKEPCEQTGRSSSWQERLLGQPSLTRAPKVPTSSKRKASWKGNSPLQTGWFGRAGARASRCAFRKGHALCLLPWPFQKYFGKPRLLHGNLSPPAMKKDGVDNPAFEPGSPDRVGAAAASDTAIRGSFVSEYIEDELCGFGGYAPVALQLCNNAKGYLVFYSLLSVFQDICPIPESGIHNGTCTGKRRSTLTNYFFVFLLAQLILGAGGTPLYTLGTTFIDDSVPKHQASVYIGIGYAMSLLGPAIGYVLGGQLLNVYVDFNRQVSIDITPTDPRWVGAWWIAFVVCCFATCLLVAPFSYFPKHLPGTQQIQAEKISEAHGGIMNVDYTGSNFKNLILTLWMLLHNPVLMCLVVAASLEALVATGFATFLPKFIENQFGYTSSYSATLGGLVLVPGAAIGQIISGTLISKLKMSCKNIIRFILLTCLVALLLNTVFAFAKCGNEPFAGVSETYNGTGTLSNLVAPCNAHCRCMPSEFVPVCGADEVQYFSPCYAGCTSSILHKKTKVYNNCSCVGNPTVVIENTIQGALPGKCKSKCTVLPWFLSFFFLAVVFTFMAVTPTTVAILRCVPETTRSFAMGVHMLFLRIIGTIPGPILFGVAIDHSCTLWSVDKCGIRGSCWTYNNSKMAYMLMGITACSKVISIIFTFTAWMLYKPLANSASANKDETGISVQL</sequence>
<keyword evidence="4 8" id="KW-0812">Transmembrane</keyword>
<dbReference type="InterPro" id="IPR004156">
    <property type="entry name" value="OATP"/>
</dbReference>
<proteinExistence type="inferred from homology"/>
<dbReference type="Pfam" id="PF03137">
    <property type="entry name" value="OATP"/>
    <property type="match status" value="1"/>
</dbReference>
<dbReference type="GO" id="GO:0006811">
    <property type="term" value="P:monoatomic ion transport"/>
    <property type="evidence" value="ECO:0007669"/>
    <property type="project" value="UniProtKB-KW"/>
</dbReference>
<name>A0A803SWP3_ANOCA</name>
<keyword evidence="12" id="KW-1185">Reference proteome</keyword>